<organism evidence="2 3">
    <name type="scientific">Cucumis sativus</name>
    <name type="common">Cucumber</name>
    <dbReference type="NCBI Taxonomy" id="3659"/>
    <lineage>
        <taxon>Eukaryota</taxon>
        <taxon>Viridiplantae</taxon>
        <taxon>Streptophyta</taxon>
        <taxon>Embryophyta</taxon>
        <taxon>Tracheophyta</taxon>
        <taxon>Spermatophyta</taxon>
        <taxon>Magnoliopsida</taxon>
        <taxon>eudicotyledons</taxon>
        <taxon>Gunneridae</taxon>
        <taxon>Pentapetalae</taxon>
        <taxon>rosids</taxon>
        <taxon>fabids</taxon>
        <taxon>Cucurbitales</taxon>
        <taxon>Cucurbitaceae</taxon>
        <taxon>Benincaseae</taxon>
        <taxon>Cucumis</taxon>
    </lineage>
</organism>
<name>A0A0A0KFD8_CUCSA</name>
<reference evidence="2 3" key="1">
    <citation type="journal article" date="2009" name="Nat. Genet.">
        <title>The genome of the cucumber, Cucumis sativus L.</title>
        <authorList>
            <person name="Huang S."/>
            <person name="Li R."/>
            <person name="Zhang Z."/>
            <person name="Li L."/>
            <person name="Gu X."/>
            <person name="Fan W."/>
            <person name="Lucas W.J."/>
            <person name="Wang X."/>
            <person name="Xie B."/>
            <person name="Ni P."/>
            <person name="Ren Y."/>
            <person name="Zhu H."/>
            <person name="Li J."/>
            <person name="Lin K."/>
            <person name="Jin W."/>
            <person name="Fei Z."/>
            <person name="Li G."/>
            <person name="Staub J."/>
            <person name="Kilian A."/>
            <person name="van der Vossen E.A."/>
            <person name="Wu Y."/>
            <person name="Guo J."/>
            <person name="He J."/>
            <person name="Jia Z."/>
            <person name="Ren Y."/>
            <person name="Tian G."/>
            <person name="Lu Y."/>
            <person name="Ruan J."/>
            <person name="Qian W."/>
            <person name="Wang M."/>
            <person name="Huang Q."/>
            <person name="Li B."/>
            <person name="Xuan Z."/>
            <person name="Cao J."/>
            <person name="Asan"/>
            <person name="Wu Z."/>
            <person name="Zhang J."/>
            <person name="Cai Q."/>
            <person name="Bai Y."/>
            <person name="Zhao B."/>
            <person name="Han Y."/>
            <person name="Li Y."/>
            <person name="Li X."/>
            <person name="Wang S."/>
            <person name="Shi Q."/>
            <person name="Liu S."/>
            <person name="Cho W.K."/>
            <person name="Kim J.Y."/>
            <person name="Xu Y."/>
            <person name="Heller-Uszynska K."/>
            <person name="Miao H."/>
            <person name="Cheng Z."/>
            <person name="Zhang S."/>
            <person name="Wu J."/>
            <person name="Yang Y."/>
            <person name="Kang H."/>
            <person name="Li M."/>
            <person name="Liang H."/>
            <person name="Ren X."/>
            <person name="Shi Z."/>
            <person name="Wen M."/>
            <person name="Jian M."/>
            <person name="Yang H."/>
            <person name="Zhang G."/>
            <person name="Yang Z."/>
            <person name="Chen R."/>
            <person name="Liu S."/>
            <person name="Li J."/>
            <person name="Ma L."/>
            <person name="Liu H."/>
            <person name="Zhou Y."/>
            <person name="Zhao J."/>
            <person name="Fang X."/>
            <person name="Li G."/>
            <person name="Fang L."/>
            <person name="Li Y."/>
            <person name="Liu D."/>
            <person name="Zheng H."/>
            <person name="Zhang Y."/>
            <person name="Qin N."/>
            <person name="Li Z."/>
            <person name="Yang G."/>
            <person name="Yang S."/>
            <person name="Bolund L."/>
            <person name="Kristiansen K."/>
            <person name="Zheng H."/>
            <person name="Li S."/>
            <person name="Zhang X."/>
            <person name="Yang H."/>
            <person name="Wang J."/>
            <person name="Sun R."/>
            <person name="Zhang B."/>
            <person name="Jiang S."/>
            <person name="Wang J."/>
            <person name="Du Y."/>
            <person name="Li S."/>
        </authorList>
    </citation>
    <scope>NUCLEOTIDE SEQUENCE [LARGE SCALE GENOMIC DNA]</scope>
    <source>
        <strain evidence="3">cv. 9930</strain>
    </source>
</reference>
<evidence type="ECO:0000313" key="3">
    <source>
        <dbReference type="Proteomes" id="UP000029981"/>
    </source>
</evidence>
<dbReference type="AlphaFoldDB" id="A0A0A0KFD8"/>
<feature type="compositionally biased region" description="Polar residues" evidence="1">
    <location>
        <begin position="1"/>
        <end position="11"/>
    </location>
</feature>
<proteinExistence type="predicted"/>
<evidence type="ECO:0008006" key="4">
    <source>
        <dbReference type="Google" id="ProtNLM"/>
    </source>
</evidence>
<reference evidence="2 3" key="2">
    <citation type="journal article" date="2009" name="PLoS ONE">
        <title>An integrated genetic and cytogenetic map of the cucumber genome.</title>
        <authorList>
            <person name="Ren Y."/>
            <person name="Zhang Z."/>
            <person name="Liu J."/>
            <person name="Staub J.E."/>
            <person name="Han Y."/>
            <person name="Cheng Z."/>
            <person name="Li X."/>
            <person name="Lu J."/>
            <person name="Miao H."/>
            <person name="Kang H."/>
            <person name="Xie B."/>
            <person name="Gu X."/>
            <person name="Wang X."/>
            <person name="Du Y."/>
            <person name="Jin W."/>
            <person name="Huang S."/>
        </authorList>
    </citation>
    <scope>NUCLEOTIDE SEQUENCE [LARGE SCALE GENOMIC DNA]</scope>
    <source>
        <strain evidence="3">cv. 9930</strain>
    </source>
</reference>
<reference evidence="2 3" key="4">
    <citation type="journal article" date="2011" name="BMC Genomics">
        <title>RNA-Seq improves annotation of protein-coding genes in the cucumber genome.</title>
        <authorList>
            <person name="Li Z."/>
            <person name="Zhang Z."/>
            <person name="Yan P."/>
            <person name="Huang S."/>
            <person name="Fei Z."/>
            <person name="Lin K."/>
        </authorList>
    </citation>
    <scope>NUCLEOTIDE SEQUENCE [LARGE SCALE GENOMIC DNA]</scope>
    <source>
        <strain evidence="3">cv. 9930</strain>
    </source>
</reference>
<dbReference type="Gramene" id="KGN46461">
    <property type="protein sequence ID" value="KGN46461"/>
    <property type="gene ID" value="Csa_6G095280"/>
</dbReference>
<dbReference type="STRING" id="3659.A0A0A0KFD8"/>
<sequence length="114" mass="13134">MRYQSHLQGRNESPIDNDLQGTSESLIDNDAKDHVSDETILVSLKKLLQTIQSQVEEPNFKKLDITQMVQLENQLESTLDKIKSQRIEAMIENDDCWTYDMDMAMGMINSPPFN</sequence>
<evidence type="ECO:0000256" key="1">
    <source>
        <dbReference type="SAM" id="MobiDB-lite"/>
    </source>
</evidence>
<gene>
    <name evidence="2" type="ORF">Csa_6G095280</name>
</gene>
<accession>A0A0A0KFD8</accession>
<keyword evidence="3" id="KW-1185">Reference proteome</keyword>
<feature type="region of interest" description="Disordered" evidence="1">
    <location>
        <begin position="1"/>
        <end position="30"/>
    </location>
</feature>
<dbReference type="EMBL" id="CM002927">
    <property type="protein sequence ID" value="KGN46461.1"/>
    <property type="molecule type" value="Genomic_DNA"/>
</dbReference>
<reference evidence="2 3" key="3">
    <citation type="journal article" date="2010" name="BMC Genomics">
        <title>Transcriptome sequencing and comparative analysis of cucumber flowers with different sex types.</title>
        <authorList>
            <person name="Guo S."/>
            <person name="Zheng Y."/>
            <person name="Joung J.G."/>
            <person name="Liu S."/>
            <person name="Zhang Z."/>
            <person name="Crasta O.R."/>
            <person name="Sobral B.W."/>
            <person name="Xu Y."/>
            <person name="Huang S."/>
            <person name="Fei Z."/>
        </authorList>
    </citation>
    <scope>NUCLEOTIDE SEQUENCE [LARGE SCALE GENOMIC DNA]</scope>
    <source>
        <strain evidence="3">cv. 9930</strain>
    </source>
</reference>
<evidence type="ECO:0000313" key="2">
    <source>
        <dbReference type="EMBL" id="KGN46461.1"/>
    </source>
</evidence>
<dbReference type="Proteomes" id="UP000029981">
    <property type="component" value="Chromosome 6"/>
</dbReference>
<protein>
    <recommendedName>
        <fullName evidence="4">K-box domain-containing protein</fullName>
    </recommendedName>
</protein>